<evidence type="ECO:0000313" key="1">
    <source>
        <dbReference type="Ensembl" id="ENSGAGP00000017066.1"/>
    </source>
</evidence>
<sequence length="84" mass="9838">MASSKRYEIGKRRNRQINKAQERQCEAFYHRTVNQDFLTSVSISEFGQITQFLCLGFLSCTLRIVCIFLPERDDVGINKSECLW</sequence>
<protein>
    <submittedName>
        <fullName evidence="1">Uncharacterized protein</fullName>
    </submittedName>
</protein>
<reference evidence="1" key="3">
    <citation type="submission" date="2025-09" db="UniProtKB">
        <authorList>
            <consortium name="Ensembl"/>
        </authorList>
    </citation>
    <scope>IDENTIFICATION</scope>
</reference>
<dbReference type="AlphaFoldDB" id="A0A452HPX4"/>
<keyword evidence="2" id="KW-1185">Reference proteome</keyword>
<reference evidence="1" key="2">
    <citation type="submission" date="2025-08" db="UniProtKB">
        <authorList>
            <consortium name="Ensembl"/>
        </authorList>
    </citation>
    <scope>IDENTIFICATION</scope>
</reference>
<proteinExistence type="predicted"/>
<organism evidence="1 2">
    <name type="scientific">Gopherus agassizii</name>
    <name type="common">Agassiz's desert tortoise</name>
    <dbReference type="NCBI Taxonomy" id="38772"/>
    <lineage>
        <taxon>Eukaryota</taxon>
        <taxon>Metazoa</taxon>
        <taxon>Chordata</taxon>
        <taxon>Craniata</taxon>
        <taxon>Vertebrata</taxon>
        <taxon>Euteleostomi</taxon>
        <taxon>Archelosauria</taxon>
        <taxon>Testudinata</taxon>
        <taxon>Testudines</taxon>
        <taxon>Cryptodira</taxon>
        <taxon>Durocryptodira</taxon>
        <taxon>Testudinoidea</taxon>
        <taxon>Testudinidae</taxon>
        <taxon>Gopherus</taxon>
    </lineage>
</organism>
<evidence type="ECO:0000313" key="2">
    <source>
        <dbReference type="Proteomes" id="UP000291020"/>
    </source>
</evidence>
<name>A0A452HPX4_9SAUR</name>
<accession>A0A452HPX4</accession>
<reference evidence="2" key="1">
    <citation type="journal article" date="2017" name="PLoS ONE">
        <title>The Agassiz's desert tortoise genome provides a resource for the conservation of a threatened species.</title>
        <authorList>
            <person name="Tollis M."/>
            <person name="DeNardo D.F."/>
            <person name="Cornelius J.A."/>
            <person name="Dolby G.A."/>
            <person name="Edwards T."/>
            <person name="Henen B.T."/>
            <person name="Karl A.E."/>
            <person name="Murphy R.W."/>
            <person name="Kusumi K."/>
        </authorList>
    </citation>
    <scope>NUCLEOTIDE SEQUENCE [LARGE SCALE GENOMIC DNA]</scope>
</reference>
<dbReference type="Ensembl" id="ENSGAGT00000019477.1">
    <property type="protein sequence ID" value="ENSGAGP00000017066.1"/>
    <property type="gene ID" value="ENSGAGG00000012742.1"/>
</dbReference>
<dbReference type="Proteomes" id="UP000291020">
    <property type="component" value="Unassembled WGS sequence"/>
</dbReference>